<feature type="transmembrane region" description="Helical" evidence="2">
    <location>
        <begin position="98"/>
        <end position="125"/>
    </location>
</feature>
<feature type="transmembrane region" description="Helical" evidence="2">
    <location>
        <begin position="44"/>
        <end position="60"/>
    </location>
</feature>
<keyword evidence="8" id="KW-1185">Reference proteome</keyword>
<dbReference type="AlphaFoldDB" id="A0A4R3HUQ8"/>
<dbReference type="PROSITE" id="PS50887">
    <property type="entry name" value="GGDEF"/>
    <property type="match status" value="1"/>
</dbReference>
<dbReference type="InterPro" id="IPR001610">
    <property type="entry name" value="PAC"/>
</dbReference>
<dbReference type="InterPro" id="IPR035919">
    <property type="entry name" value="EAL_sf"/>
</dbReference>
<dbReference type="NCBIfam" id="TIGR00229">
    <property type="entry name" value="sensory_box"/>
    <property type="match status" value="1"/>
</dbReference>
<keyword evidence="2" id="KW-1133">Transmembrane helix</keyword>
<dbReference type="EMBL" id="SLZQ01000015">
    <property type="protein sequence ID" value="TCS33747.1"/>
    <property type="molecule type" value="Genomic_DNA"/>
</dbReference>
<dbReference type="SUPFAM" id="SSF141868">
    <property type="entry name" value="EAL domain-like"/>
    <property type="match status" value="1"/>
</dbReference>
<accession>A0A4R3HUQ8</accession>
<evidence type="ECO:0000259" key="6">
    <source>
        <dbReference type="PROSITE" id="PS50887"/>
    </source>
</evidence>
<dbReference type="SMART" id="SM00091">
    <property type="entry name" value="PAS"/>
    <property type="match status" value="2"/>
</dbReference>
<evidence type="ECO:0000256" key="1">
    <source>
        <dbReference type="ARBA" id="ARBA00051114"/>
    </source>
</evidence>
<dbReference type="Pfam" id="PF13426">
    <property type="entry name" value="PAS_9"/>
    <property type="match status" value="1"/>
</dbReference>
<dbReference type="Proteomes" id="UP000295382">
    <property type="component" value="Unassembled WGS sequence"/>
</dbReference>
<evidence type="ECO:0000259" key="5">
    <source>
        <dbReference type="PROSITE" id="PS50883"/>
    </source>
</evidence>
<dbReference type="Gene3D" id="3.30.70.270">
    <property type="match status" value="1"/>
</dbReference>
<gene>
    <name evidence="7" type="ORF">EDC30_11537</name>
</gene>
<comment type="catalytic activity">
    <reaction evidence="1">
        <text>3',3'-c-di-GMP + H2O = 5'-phosphoguanylyl(3'-&gt;5')guanosine + H(+)</text>
        <dbReference type="Rhea" id="RHEA:24902"/>
        <dbReference type="ChEBI" id="CHEBI:15377"/>
        <dbReference type="ChEBI" id="CHEBI:15378"/>
        <dbReference type="ChEBI" id="CHEBI:58754"/>
        <dbReference type="ChEBI" id="CHEBI:58805"/>
        <dbReference type="EC" id="3.1.4.52"/>
    </reaction>
    <physiologicalReaction direction="left-to-right" evidence="1">
        <dbReference type="Rhea" id="RHEA:24903"/>
    </physiologicalReaction>
</comment>
<dbReference type="InterPro" id="IPR043128">
    <property type="entry name" value="Rev_trsase/Diguanyl_cyclase"/>
</dbReference>
<dbReference type="SUPFAM" id="SSF55785">
    <property type="entry name" value="PYP-like sensor domain (PAS domain)"/>
    <property type="match status" value="2"/>
</dbReference>
<evidence type="ECO:0000313" key="7">
    <source>
        <dbReference type="EMBL" id="TCS33747.1"/>
    </source>
</evidence>
<dbReference type="PROSITE" id="PS50883">
    <property type="entry name" value="EAL"/>
    <property type="match status" value="1"/>
</dbReference>
<dbReference type="InterPro" id="IPR052155">
    <property type="entry name" value="Biofilm_reg_signaling"/>
</dbReference>
<dbReference type="Gene3D" id="3.20.20.450">
    <property type="entry name" value="EAL domain"/>
    <property type="match status" value="1"/>
</dbReference>
<feature type="transmembrane region" description="Helical" evidence="2">
    <location>
        <begin position="20"/>
        <end position="38"/>
    </location>
</feature>
<proteinExistence type="predicted"/>
<evidence type="ECO:0000256" key="2">
    <source>
        <dbReference type="SAM" id="Phobius"/>
    </source>
</evidence>
<keyword evidence="2" id="KW-0472">Membrane</keyword>
<dbReference type="CDD" id="cd01948">
    <property type="entry name" value="EAL"/>
    <property type="match status" value="1"/>
</dbReference>
<dbReference type="CDD" id="cd00130">
    <property type="entry name" value="PAS"/>
    <property type="match status" value="1"/>
</dbReference>
<dbReference type="FunFam" id="3.30.70.270:FF:000001">
    <property type="entry name" value="Diguanylate cyclase domain protein"/>
    <property type="match status" value="1"/>
</dbReference>
<evidence type="ECO:0000313" key="8">
    <source>
        <dbReference type="Proteomes" id="UP000295382"/>
    </source>
</evidence>
<feature type="domain" description="EAL" evidence="5">
    <location>
        <begin position="599"/>
        <end position="853"/>
    </location>
</feature>
<feature type="domain" description="PAC" evidence="4">
    <location>
        <begin position="368"/>
        <end position="420"/>
    </location>
</feature>
<dbReference type="NCBIfam" id="TIGR00254">
    <property type="entry name" value="GGDEF"/>
    <property type="match status" value="1"/>
</dbReference>
<dbReference type="PROSITE" id="PS50112">
    <property type="entry name" value="PAS"/>
    <property type="match status" value="1"/>
</dbReference>
<dbReference type="GO" id="GO:0071111">
    <property type="term" value="F:cyclic-guanylate-specific phosphodiesterase activity"/>
    <property type="evidence" value="ECO:0007669"/>
    <property type="project" value="UniProtKB-EC"/>
</dbReference>
<protein>
    <submittedName>
        <fullName evidence="7">PAS domain S-box-containing protein/diguanylate cyclase (GGDEF)-like protein</fullName>
    </submittedName>
</protein>
<dbReference type="PANTHER" id="PTHR44757:SF2">
    <property type="entry name" value="BIOFILM ARCHITECTURE MAINTENANCE PROTEIN MBAA"/>
    <property type="match status" value="1"/>
</dbReference>
<name>A0A4R3HUQ8_PAULE</name>
<dbReference type="InterPro" id="IPR000160">
    <property type="entry name" value="GGDEF_dom"/>
</dbReference>
<evidence type="ECO:0000259" key="4">
    <source>
        <dbReference type="PROSITE" id="PS50113"/>
    </source>
</evidence>
<dbReference type="RefSeq" id="WP_165973867.1">
    <property type="nucleotide sequence ID" value="NZ_SLZQ01000015.1"/>
</dbReference>
<dbReference type="SMART" id="SM00052">
    <property type="entry name" value="EAL"/>
    <property type="match status" value="1"/>
</dbReference>
<feature type="transmembrane region" description="Helical" evidence="2">
    <location>
        <begin position="72"/>
        <end position="92"/>
    </location>
</feature>
<dbReference type="SMART" id="SM00267">
    <property type="entry name" value="GGDEF"/>
    <property type="match status" value="1"/>
</dbReference>
<dbReference type="Gene3D" id="3.30.450.20">
    <property type="entry name" value="PAS domain"/>
    <property type="match status" value="2"/>
</dbReference>
<dbReference type="Pfam" id="PF00990">
    <property type="entry name" value="GGDEF"/>
    <property type="match status" value="1"/>
</dbReference>
<sequence length="858" mass="95528">MDARHDASSNIKLLDSFYRIFLILALVFLCIGVPFVFYRKLVTAILTSAQVVIILSLWRLSRSGKPELSLKLFASFMWVLLVGLIFFGLPPITVATAVAIAMMLCIVTSIQLGTLFIATYMLAWGSYIVLSKLGLAPEPYFINRPAVSWFIAAFAAWLVLVPLPGLVRSLRKANSLQRATIEATADGILVVSGGKVEICNRRFIDMWRIPPAALAPDSDDVLLNTVIDQVEDAQAFLAKVQYLYEHPDMSSNDIVRLKDGRIFERNSLPQRLDGKVVGRVWSFSDITASKRAEEELRIVATAFESQEAIMITDAEQVILRVNHAFIDNTGYDAHEAVGKTASTLLRSDRHDDAFYTAVQHAIQRTSGWQGEVWCRRKNGDIFPNWTTVTAVKGNEGQTTHYVFTQTDITSRKSAEEEIRHLAFYDPLTQLPNRRLLMDRLRQGLAASARSGHEGALMFIDLDNFKILNDTLGHDNGDALLRQVAERLPWSVRNCDTIARLGGDEFVVMLEDLSANPAEAAIQAEAVGEKIIAALNQPYHLVGHQYHCTPSIGVALFGAPMNSVEEVMKRADLAMYEAKAAGRNCLRFFDPEMQSVVTAHAQLEEELRQALDLEEFRLFYQPQVDDAGRLTGAEALVRWQHPQRGLVGPLEFIPLSEQTAIILPLGRWVLEAACKQLVAWAGVAGTAHLTVAVNVSARQFRERDFVAQVKAVLDKTGAKPQRLKLELTESILLDDVEDVITKMTQLRAHGVGFSLDDFGTGYSSLSYLRRLPLDQLKIDRSFVRDVLTNPHDAAIVRTIVGLGKNLDMKVIAEGVETEVQWRFLQELGCHAYQGYFFGRPVPISEFGRASDQRYAAGAA</sequence>
<comment type="caution">
    <text evidence="7">The sequence shown here is derived from an EMBL/GenBank/DDBJ whole genome shotgun (WGS) entry which is preliminary data.</text>
</comment>
<dbReference type="SUPFAM" id="SSF55073">
    <property type="entry name" value="Nucleotide cyclase"/>
    <property type="match status" value="1"/>
</dbReference>
<reference evidence="7 8" key="1">
    <citation type="submission" date="2019-03" db="EMBL/GenBank/DDBJ databases">
        <title>Genomic Encyclopedia of Type Strains, Phase IV (KMG-IV): sequencing the most valuable type-strain genomes for metagenomic binning, comparative biology and taxonomic classification.</title>
        <authorList>
            <person name="Goeker M."/>
        </authorList>
    </citation>
    <scope>NUCLEOTIDE SEQUENCE [LARGE SCALE GENOMIC DNA]</scope>
    <source>
        <strain evidence="7 8">DSM 7445</strain>
    </source>
</reference>
<dbReference type="PANTHER" id="PTHR44757">
    <property type="entry name" value="DIGUANYLATE CYCLASE DGCP"/>
    <property type="match status" value="1"/>
</dbReference>
<dbReference type="InterPro" id="IPR035965">
    <property type="entry name" value="PAS-like_dom_sf"/>
</dbReference>
<dbReference type="PROSITE" id="PS50113">
    <property type="entry name" value="PAC"/>
    <property type="match status" value="1"/>
</dbReference>
<feature type="transmembrane region" description="Helical" evidence="2">
    <location>
        <begin position="146"/>
        <end position="167"/>
    </location>
</feature>
<feature type="domain" description="PAS" evidence="3">
    <location>
        <begin position="292"/>
        <end position="365"/>
    </location>
</feature>
<dbReference type="InterPro" id="IPR029787">
    <property type="entry name" value="Nucleotide_cyclase"/>
</dbReference>
<organism evidence="7 8">
    <name type="scientific">Paucimonas lemoignei</name>
    <name type="common">Pseudomonas lemoignei</name>
    <dbReference type="NCBI Taxonomy" id="29443"/>
    <lineage>
        <taxon>Bacteria</taxon>
        <taxon>Pseudomonadati</taxon>
        <taxon>Pseudomonadota</taxon>
        <taxon>Betaproteobacteria</taxon>
        <taxon>Burkholderiales</taxon>
        <taxon>Burkholderiaceae</taxon>
        <taxon>Paucimonas</taxon>
    </lineage>
</organism>
<dbReference type="InterPro" id="IPR001633">
    <property type="entry name" value="EAL_dom"/>
</dbReference>
<dbReference type="FunFam" id="3.20.20.450:FF:000001">
    <property type="entry name" value="Cyclic di-GMP phosphodiesterase yahA"/>
    <property type="match status" value="1"/>
</dbReference>
<dbReference type="SMART" id="SM00086">
    <property type="entry name" value="PAC"/>
    <property type="match status" value="1"/>
</dbReference>
<dbReference type="Pfam" id="PF00563">
    <property type="entry name" value="EAL"/>
    <property type="match status" value="1"/>
</dbReference>
<dbReference type="GO" id="GO:0071732">
    <property type="term" value="P:cellular response to nitric oxide"/>
    <property type="evidence" value="ECO:0007669"/>
    <property type="project" value="UniProtKB-ARBA"/>
</dbReference>
<evidence type="ECO:0000259" key="3">
    <source>
        <dbReference type="PROSITE" id="PS50112"/>
    </source>
</evidence>
<dbReference type="InterPro" id="IPR000014">
    <property type="entry name" value="PAS"/>
</dbReference>
<dbReference type="CDD" id="cd01949">
    <property type="entry name" value="GGDEF"/>
    <property type="match status" value="1"/>
</dbReference>
<keyword evidence="2" id="KW-0812">Transmembrane</keyword>
<feature type="domain" description="GGDEF" evidence="6">
    <location>
        <begin position="452"/>
        <end position="590"/>
    </location>
</feature>
<dbReference type="InterPro" id="IPR000700">
    <property type="entry name" value="PAS-assoc_C"/>
</dbReference>